<gene>
    <name evidence="1" type="ORF">TM448B04642_0001</name>
</gene>
<organism evidence="1">
    <name type="scientific">viral metagenome</name>
    <dbReference type="NCBI Taxonomy" id="1070528"/>
    <lineage>
        <taxon>unclassified sequences</taxon>
        <taxon>metagenomes</taxon>
        <taxon>organismal metagenomes</taxon>
    </lineage>
</organism>
<name>A0A6M3Y2N6_9ZZZZ</name>
<dbReference type="EMBL" id="MT145096">
    <property type="protein sequence ID" value="QJI03528.1"/>
    <property type="molecule type" value="Genomic_DNA"/>
</dbReference>
<reference evidence="1" key="1">
    <citation type="submission" date="2020-03" db="EMBL/GenBank/DDBJ databases">
        <title>The deep terrestrial virosphere.</title>
        <authorList>
            <person name="Holmfeldt K."/>
            <person name="Nilsson E."/>
            <person name="Simone D."/>
            <person name="Lopez-Fernandez M."/>
            <person name="Wu X."/>
            <person name="de Brujin I."/>
            <person name="Lundin D."/>
            <person name="Andersson A."/>
            <person name="Bertilsson S."/>
            <person name="Dopson M."/>
        </authorList>
    </citation>
    <scope>NUCLEOTIDE SEQUENCE</scope>
    <source>
        <strain evidence="1">TM448B04642</strain>
    </source>
</reference>
<accession>A0A6M3Y2N6</accession>
<sequence length="134" mass="15021">MFYDFAVTIPAGTLESAPIEQELNLTHGIIHRVELEFPAGCRGYAYLAIYHREHQILPTNINEAFNGEGYTIPIDEHFDLTEPPHNLLARGWSPNATYDHTITVRVGILPEEVVSPLTGVGAMFKKFFKLLGVK</sequence>
<proteinExistence type="predicted"/>
<dbReference type="AlphaFoldDB" id="A0A6M3Y2N6"/>
<evidence type="ECO:0000313" key="1">
    <source>
        <dbReference type="EMBL" id="QJI03528.1"/>
    </source>
</evidence>
<protein>
    <submittedName>
        <fullName evidence="1">Uncharacterized protein</fullName>
    </submittedName>
</protein>